<protein>
    <submittedName>
        <fullName evidence="2">SnoaL-like domain-containing protein</fullName>
    </submittedName>
</protein>
<dbReference type="RefSeq" id="WP_079567073.1">
    <property type="nucleotide sequence ID" value="NZ_LT670818.1"/>
</dbReference>
<dbReference type="EMBL" id="LT670818">
    <property type="protein sequence ID" value="SHG65946.1"/>
    <property type="molecule type" value="Genomic_DNA"/>
</dbReference>
<proteinExistence type="predicted"/>
<dbReference type="InterPro" id="IPR037401">
    <property type="entry name" value="SnoaL-like"/>
</dbReference>
<organism evidence="2 3">
    <name type="scientific">Bradyrhizobium erythrophlei</name>
    <dbReference type="NCBI Taxonomy" id="1437360"/>
    <lineage>
        <taxon>Bacteria</taxon>
        <taxon>Pseudomonadati</taxon>
        <taxon>Pseudomonadota</taxon>
        <taxon>Alphaproteobacteria</taxon>
        <taxon>Hyphomicrobiales</taxon>
        <taxon>Nitrobacteraceae</taxon>
        <taxon>Bradyrhizobium</taxon>
    </lineage>
</organism>
<evidence type="ECO:0000313" key="2">
    <source>
        <dbReference type="EMBL" id="SHG65946.1"/>
    </source>
</evidence>
<dbReference type="Proteomes" id="UP000190675">
    <property type="component" value="Chromosome I"/>
</dbReference>
<dbReference type="InterPro" id="IPR032710">
    <property type="entry name" value="NTF2-like_dom_sf"/>
</dbReference>
<sequence length="123" mass="13548">MADTSTIETLLKRNLLDVFGENDTSRRRAAIAEIFVEDVVFSDPHQRHVGREALDGAVAALHELLPGYVFKERGAAQVRTDSGRLAWSYGPAEDPERITGLDVIVVRGDQIAALYTFLDQPPA</sequence>
<dbReference type="AlphaFoldDB" id="A0A1M5LLV8"/>
<accession>A0A1M5LLV8</accession>
<gene>
    <name evidence="2" type="ORF">SAMN05444169_3545</name>
</gene>
<feature type="domain" description="SnoaL-like" evidence="1">
    <location>
        <begin position="25"/>
        <end position="113"/>
    </location>
</feature>
<dbReference type="OrthoDB" id="7064268at2"/>
<evidence type="ECO:0000313" key="3">
    <source>
        <dbReference type="Proteomes" id="UP000190675"/>
    </source>
</evidence>
<reference evidence="2 3" key="1">
    <citation type="submission" date="2016-11" db="EMBL/GenBank/DDBJ databases">
        <authorList>
            <person name="Jaros S."/>
            <person name="Januszkiewicz K."/>
            <person name="Wedrychowicz H."/>
        </authorList>
    </citation>
    <scope>NUCLEOTIDE SEQUENCE [LARGE SCALE GENOMIC DNA]</scope>
    <source>
        <strain evidence="2 3">GAS242</strain>
    </source>
</reference>
<dbReference type="Pfam" id="PF12680">
    <property type="entry name" value="SnoaL_2"/>
    <property type="match status" value="1"/>
</dbReference>
<evidence type="ECO:0000259" key="1">
    <source>
        <dbReference type="Pfam" id="PF12680"/>
    </source>
</evidence>
<dbReference type="SUPFAM" id="SSF54427">
    <property type="entry name" value="NTF2-like"/>
    <property type="match status" value="1"/>
</dbReference>
<name>A0A1M5LLV8_9BRAD</name>
<dbReference type="Gene3D" id="3.10.450.50">
    <property type="match status" value="1"/>
</dbReference>